<organism evidence="1 2">
    <name type="scientific">Zea mays</name>
    <name type="common">Maize</name>
    <dbReference type="NCBI Taxonomy" id="4577"/>
    <lineage>
        <taxon>Eukaryota</taxon>
        <taxon>Viridiplantae</taxon>
        <taxon>Streptophyta</taxon>
        <taxon>Embryophyta</taxon>
        <taxon>Tracheophyta</taxon>
        <taxon>Spermatophyta</taxon>
        <taxon>Magnoliopsida</taxon>
        <taxon>Liliopsida</taxon>
        <taxon>Poales</taxon>
        <taxon>Poaceae</taxon>
        <taxon>PACMAD clade</taxon>
        <taxon>Panicoideae</taxon>
        <taxon>Andropogonodae</taxon>
        <taxon>Andropogoneae</taxon>
        <taxon>Tripsacinae</taxon>
        <taxon>Zea</taxon>
    </lineage>
</organism>
<proteinExistence type="predicted"/>
<dbReference type="EMBL" id="NCVQ01000002">
    <property type="protein sequence ID" value="PWZ45633.1"/>
    <property type="molecule type" value="Genomic_DNA"/>
</dbReference>
<evidence type="ECO:0000313" key="1">
    <source>
        <dbReference type="EMBL" id="PWZ45633.1"/>
    </source>
</evidence>
<protein>
    <submittedName>
        <fullName evidence="1">Uncharacterized protein</fullName>
    </submittedName>
</protein>
<name>A0A3L6GAP6_MAIZE</name>
<gene>
    <name evidence="1" type="ORF">Zm00014a_041410</name>
</gene>
<evidence type="ECO:0000313" key="2">
    <source>
        <dbReference type="Proteomes" id="UP000251960"/>
    </source>
</evidence>
<comment type="caution">
    <text evidence="1">The sequence shown here is derived from an EMBL/GenBank/DDBJ whole genome shotgun (WGS) entry which is preliminary data.</text>
</comment>
<reference evidence="1 2" key="1">
    <citation type="journal article" date="2018" name="Nat. Genet.">
        <title>Extensive intraspecific gene order and gene structural variations between Mo17 and other maize genomes.</title>
        <authorList>
            <person name="Sun S."/>
            <person name="Zhou Y."/>
            <person name="Chen J."/>
            <person name="Shi J."/>
            <person name="Zhao H."/>
            <person name="Zhao H."/>
            <person name="Song W."/>
            <person name="Zhang M."/>
            <person name="Cui Y."/>
            <person name="Dong X."/>
            <person name="Liu H."/>
            <person name="Ma X."/>
            <person name="Jiao Y."/>
            <person name="Wang B."/>
            <person name="Wei X."/>
            <person name="Stein J.C."/>
            <person name="Glaubitz J.C."/>
            <person name="Lu F."/>
            <person name="Yu G."/>
            <person name="Liang C."/>
            <person name="Fengler K."/>
            <person name="Li B."/>
            <person name="Rafalski A."/>
            <person name="Schnable P.S."/>
            <person name="Ware D.H."/>
            <person name="Buckler E.S."/>
            <person name="Lai J."/>
        </authorList>
    </citation>
    <scope>NUCLEOTIDE SEQUENCE [LARGE SCALE GENOMIC DNA]</scope>
    <source>
        <strain evidence="2">cv. Missouri 17</strain>
        <tissue evidence="1">Seedling</tissue>
    </source>
</reference>
<sequence length="10" mass="1094">MHGARGSHNQ</sequence>
<dbReference type="Proteomes" id="UP000251960">
    <property type="component" value="Chromosome 10"/>
</dbReference>
<accession>A0A3L6GAP6</accession>